<keyword evidence="1 6" id="KW-0349">Heme</keyword>
<dbReference type="SUPFAM" id="SSF48264">
    <property type="entry name" value="Cytochrome P450"/>
    <property type="match status" value="1"/>
</dbReference>
<dbReference type="PROSITE" id="PS00086">
    <property type="entry name" value="CYTOCHROME_P450"/>
    <property type="match status" value="1"/>
</dbReference>
<dbReference type="Proteomes" id="UP000823775">
    <property type="component" value="Unassembled WGS sequence"/>
</dbReference>
<keyword evidence="7" id="KW-1133">Transmembrane helix</keyword>
<accession>A0ABS8T410</accession>
<evidence type="ECO:0000256" key="2">
    <source>
        <dbReference type="ARBA" id="ARBA00022723"/>
    </source>
</evidence>
<dbReference type="PRINTS" id="PR00385">
    <property type="entry name" value="P450"/>
</dbReference>
<evidence type="ECO:0000256" key="3">
    <source>
        <dbReference type="ARBA" id="ARBA00023002"/>
    </source>
</evidence>
<comment type="similarity">
    <text evidence="6">Belongs to the cytochrome P450 family.</text>
</comment>
<keyword evidence="4 6" id="KW-0408">Iron</keyword>
<dbReference type="PRINTS" id="PR00463">
    <property type="entry name" value="EP450I"/>
</dbReference>
<dbReference type="InterPro" id="IPR036396">
    <property type="entry name" value="Cyt_P450_sf"/>
</dbReference>
<reference evidence="8 9" key="1">
    <citation type="journal article" date="2021" name="BMC Genomics">
        <title>Datura genome reveals duplications of psychoactive alkaloid biosynthetic genes and high mutation rate following tissue culture.</title>
        <authorList>
            <person name="Rajewski A."/>
            <person name="Carter-House D."/>
            <person name="Stajich J."/>
            <person name="Litt A."/>
        </authorList>
    </citation>
    <scope>NUCLEOTIDE SEQUENCE [LARGE SCALE GENOMIC DNA]</scope>
    <source>
        <strain evidence="8">AR-01</strain>
    </source>
</reference>
<gene>
    <name evidence="8" type="ORF">HAX54_002101</name>
</gene>
<dbReference type="PANTHER" id="PTHR47947">
    <property type="entry name" value="CYTOCHROME P450 82C3-RELATED"/>
    <property type="match status" value="1"/>
</dbReference>
<dbReference type="Pfam" id="PF00067">
    <property type="entry name" value="p450"/>
    <property type="match status" value="1"/>
</dbReference>
<keyword evidence="7" id="KW-0812">Transmembrane</keyword>
<evidence type="ECO:0000313" key="8">
    <source>
        <dbReference type="EMBL" id="MCD7465893.1"/>
    </source>
</evidence>
<comment type="caution">
    <text evidence="8">The sequence shown here is derived from an EMBL/GenBank/DDBJ whole genome shotgun (WGS) entry which is preliminary data.</text>
</comment>
<dbReference type="InterPro" id="IPR050651">
    <property type="entry name" value="Plant_Cytochrome_P450_Monoox"/>
</dbReference>
<evidence type="ECO:0000313" key="9">
    <source>
        <dbReference type="Proteomes" id="UP000823775"/>
    </source>
</evidence>
<dbReference type="Gene3D" id="1.10.630.10">
    <property type="entry name" value="Cytochrome P450"/>
    <property type="match status" value="1"/>
</dbReference>
<proteinExistence type="inferred from homology"/>
<feature type="transmembrane region" description="Helical" evidence="7">
    <location>
        <begin position="6"/>
        <end position="24"/>
    </location>
</feature>
<keyword evidence="7" id="KW-0472">Membrane</keyword>
<evidence type="ECO:0000256" key="6">
    <source>
        <dbReference type="RuleBase" id="RU000461"/>
    </source>
</evidence>
<evidence type="ECO:0000256" key="1">
    <source>
        <dbReference type="ARBA" id="ARBA00022617"/>
    </source>
</evidence>
<keyword evidence="5 6" id="KW-0503">Monooxygenase</keyword>
<keyword evidence="9" id="KW-1185">Reference proteome</keyword>
<dbReference type="PANTHER" id="PTHR47947:SF57">
    <property type="entry name" value="CYTOCHROME P450 81F3-LIKE"/>
    <property type="match status" value="1"/>
</dbReference>
<dbReference type="EMBL" id="JACEIK010001093">
    <property type="protein sequence ID" value="MCD7465893.1"/>
    <property type="molecule type" value="Genomic_DNA"/>
</dbReference>
<evidence type="ECO:0008006" key="10">
    <source>
        <dbReference type="Google" id="ProtNLM"/>
    </source>
</evidence>
<dbReference type="InterPro" id="IPR002401">
    <property type="entry name" value="Cyt_P450_E_grp-I"/>
</dbReference>
<sequence>MNMEIGFTFCTILLIFSIFLILKLQNARKKNLPPSPPSLPIIGHLHLLKSPIHQTFKSLSCKYGPIMYLRFGISQVIIVSSASIAEQCFTKNDIIFANRPKSLASKHLGYNHTTIGFSPYGDHWRNLRRIASIQIFSTFSLNNSSTVRTDEVRFVAKKLILDYKGGSAQKVNLKILFEKLVYDVLTMMVAGKRWAEPSTHAMFGPTMIMNICDYIPALQWVGFKGLEKNLMEIMKTRDKFLQGLIDECRKNRADDLSLAADRKTIIHTLLSLQRAQPQCYTDDIIKGVIMVMFTAGTHTSAVTMEWAMSLLLNHPEVMKKARLEIDSLIGATRPLEESDILKLPYLRCVINETLRLFPAGPLLVPHFSTQDCTIEGYHIPKGTILFVNVWEIQRDSKNWEEPNEFKPERFEGMEGGIEGCKFVPFGMGRRACPGSGLAMRLIGLVLGLFIQCFEWERIGPELVGLDESCGLMLSKLDPLEALYRPRESMATLLSQL</sequence>
<dbReference type="InterPro" id="IPR017972">
    <property type="entry name" value="Cyt_P450_CS"/>
</dbReference>
<dbReference type="InterPro" id="IPR001128">
    <property type="entry name" value="Cyt_P450"/>
</dbReference>
<keyword evidence="3 6" id="KW-0560">Oxidoreductase</keyword>
<organism evidence="8 9">
    <name type="scientific">Datura stramonium</name>
    <name type="common">Jimsonweed</name>
    <name type="synonym">Common thornapple</name>
    <dbReference type="NCBI Taxonomy" id="4076"/>
    <lineage>
        <taxon>Eukaryota</taxon>
        <taxon>Viridiplantae</taxon>
        <taxon>Streptophyta</taxon>
        <taxon>Embryophyta</taxon>
        <taxon>Tracheophyta</taxon>
        <taxon>Spermatophyta</taxon>
        <taxon>Magnoliopsida</taxon>
        <taxon>eudicotyledons</taxon>
        <taxon>Gunneridae</taxon>
        <taxon>Pentapetalae</taxon>
        <taxon>asterids</taxon>
        <taxon>lamiids</taxon>
        <taxon>Solanales</taxon>
        <taxon>Solanaceae</taxon>
        <taxon>Solanoideae</taxon>
        <taxon>Datureae</taxon>
        <taxon>Datura</taxon>
    </lineage>
</organism>
<protein>
    <recommendedName>
        <fullName evidence="10">Cytochrome P450</fullName>
    </recommendedName>
</protein>
<evidence type="ECO:0000256" key="5">
    <source>
        <dbReference type="ARBA" id="ARBA00023033"/>
    </source>
</evidence>
<evidence type="ECO:0000256" key="7">
    <source>
        <dbReference type="SAM" id="Phobius"/>
    </source>
</evidence>
<dbReference type="CDD" id="cd20653">
    <property type="entry name" value="CYP81"/>
    <property type="match status" value="1"/>
</dbReference>
<keyword evidence="2 6" id="KW-0479">Metal-binding</keyword>
<evidence type="ECO:0000256" key="4">
    <source>
        <dbReference type="ARBA" id="ARBA00023004"/>
    </source>
</evidence>
<name>A0ABS8T410_DATST</name>